<feature type="region of interest" description="Disordered" evidence="5">
    <location>
        <begin position="284"/>
        <end position="400"/>
    </location>
</feature>
<accession>A0A5C3EDF2</accession>
<feature type="region of interest" description="Disordered" evidence="5">
    <location>
        <begin position="464"/>
        <end position="484"/>
    </location>
</feature>
<evidence type="ECO:0000259" key="6">
    <source>
        <dbReference type="PROSITE" id="PS50199"/>
    </source>
</evidence>
<gene>
    <name evidence="8" type="ORF">UTRI_04919</name>
</gene>
<feature type="compositionally biased region" description="Polar residues" evidence="5">
    <location>
        <begin position="361"/>
        <end position="370"/>
    </location>
</feature>
<feature type="compositionally biased region" description="Basic and acidic residues" evidence="5">
    <location>
        <begin position="284"/>
        <end position="302"/>
    </location>
</feature>
<dbReference type="InterPro" id="IPR001876">
    <property type="entry name" value="Znf_RanBP2"/>
</dbReference>
<evidence type="ECO:0000256" key="3">
    <source>
        <dbReference type="ARBA" id="ARBA00022833"/>
    </source>
</evidence>
<dbReference type="SUPFAM" id="SSF90209">
    <property type="entry name" value="Ran binding protein zinc finger-like"/>
    <property type="match status" value="1"/>
</dbReference>
<organism evidence="8 9">
    <name type="scientific">Ustilago trichophora</name>
    <dbReference type="NCBI Taxonomy" id="86804"/>
    <lineage>
        <taxon>Eukaryota</taxon>
        <taxon>Fungi</taxon>
        <taxon>Dikarya</taxon>
        <taxon>Basidiomycota</taxon>
        <taxon>Ustilaginomycotina</taxon>
        <taxon>Ustilaginomycetes</taxon>
        <taxon>Ustilaginales</taxon>
        <taxon>Ustilaginaceae</taxon>
        <taxon>Ustilago</taxon>
    </lineage>
</organism>
<reference evidence="8 9" key="1">
    <citation type="submission" date="2018-03" db="EMBL/GenBank/DDBJ databases">
        <authorList>
            <person name="Guldener U."/>
        </authorList>
    </citation>
    <scope>NUCLEOTIDE SEQUENCE [LARGE SCALE GENOMIC DNA]</scope>
    <source>
        <strain evidence="8 9">NBRC100155</strain>
    </source>
</reference>
<evidence type="ECO:0000259" key="7">
    <source>
        <dbReference type="PROSITE" id="PS51397"/>
    </source>
</evidence>
<feature type="region of interest" description="Disordered" evidence="5">
    <location>
        <begin position="171"/>
        <end position="262"/>
    </location>
</feature>
<dbReference type="Pfam" id="PF08325">
    <property type="entry name" value="WLM"/>
    <property type="match status" value="1"/>
</dbReference>
<dbReference type="Proteomes" id="UP000324022">
    <property type="component" value="Unassembled WGS sequence"/>
</dbReference>
<dbReference type="PROSITE" id="PS01358">
    <property type="entry name" value="ZF_RANBP2_1"/>
    <property type="match status" value="1"/>
</dbReference>
<keyword evidence="9" id="KW-1185">Reference proteome</keyword>
<evidence type="ECO:0000313" key="9">
    <source>
        <dbReference type="Proteomes" id="UP000324022"/>
    </source>
</evidence>
<evidence type="ECO:0000256" key="1">
    <source>
        <dbReference type="ARBA" id="ARBA00022723"/>
    </source>
</evidence>
<sequence>MVHLRLNDPDTSRNKHINYITALPQHADCEHAHHRLLQLAAQVQPLMKKHGFQINSLEEFQWNPEFAGRNWNNGETVELVLRRQDGSFAPLQWVLMVFCHELAHIKFMNHIPSQHGKLDRELRDECRQLQARGYYGDGFWSAGQRLHDNAFIAGSGINSLQGLPQYSCGGAFQSKPSKNRTTKRRQTSATSGSRKRGFRGPSLHTGAQTAPNTKATRRIHAPLPGQGSRVDGQNHLPKASASNSAYKQDVNSTFRKRTQTASARELRAEAAMRRFAALKTENFDVKSSAEHDTFWPEERQDAKQNLQSSTLPRNGRDNVKEQEGSELETETEDEEDTKSGGLIIRLDDSSEDESDRKTAARPSNSAQQSESTDKVRTKEDQDSHEYSTFASSESEKQRLERSRLYRQHELKQGAKIRSTNDDWQDFCSIASLPKASSTVETLASKVGNQMHNANSHPIEILSSDEEDAKAAPSPQRNNHPLPILTTPASEQQWSCQVCTLLNPGSALRCDACLTTKGSFLVGQ</sequence>
<dbReference type="PANTHER" id="PTHR46622:SF1">
    <property type="entry name" value="DNA-DEPENDENT METALLOPROTEASE WSS1"/>
    <property type="match status" value="1"/>
</dbReference>
<dbReference type="GO" id="GO:0005634">
    <property type="term" value="C:nucleus"/>
    <property type="evidence" value="ECO:0007669"/>
    <property type="project" value="TreeGrafter"/>
</dbReference>
<feature type="compositionally biased region" description="Polar residues" evidence="5">
    <location>
        <begin position="303"/>
        <end position="312"/>
    </location>
</feature>
<dbReference type="PROSITE" id="PS50199">
    <property type="entry name" value="ZF_RANBP2_2"/>
    <property type="match status" value="1"/>
</dbReference>
<dbReference type="SMART" id="SM00547">
    <property type="entry name" value="ZnF_RBZ"/>
    <property type="match status" value="1"/>
</dbReference>
<keyword evidence="3" id="KW-0862">Zinc</keyword>
<dbReference type="GO" id="GO:0006281">
    <property type="term" value="P:DNA repair"/>
    <property type="evidence" value="ECO:0007669"/>
    <property type="project" value="TreeGrafter"/>
</dbReference>
<evidence type="ECO:0000256" key="2">
    <source>
        <dbReference type="ARBA" id="ARBA00022771"/>
    </source>
</evidence>
<dbReference type="InterPro" id="IPR036443">
    <property type="entry name" value="Znf_RanBP2_sf"/>
</dbReference>
<dbReference type="InterPro" id="IPR013536">
    <property type="entry name" value="WLM_dom"/>
</dbReference>
<feature type="compositionally biased region" description="Basic residues" evidence="5">
    <location>
        <begin position="177"/>
        <end position="186"/>
    </location>
</feature>
<dbReference type="EMBL" id="OOIN01000022">
    <property type="protein sequence ID" value="SPO28522.1"/>
    <property type="molecule type" value="Genomic_DNA"/>
</dbReference>
<evidence type="ECO:0008006" key="10">
    <source>
        <dbReference type="Google" id="ProtNLM"/>
    </source>
</evidence>
<feature type="compositionally biased region" description="Polar residues" evidence="5">
    <location>
        <begin position="240"/>
        <end position="253"/>
    </location>
</feature>
<dbReference type="InterPro" id="IPR053000">
    <property type="entry name" value="WSS1-like_metalloprotease"/>
</dbReference>
<dbReference type="PROSITE" id="PS51397">
    <property type="entry name" value="WLM"/>
    <property type="match status" value="1"/>
</dbReference>
<name>A0A5C3EDF2_9BASI</name>
<keyword evidence="1" id="KW-0479">Metal-binding</keyword>
<dbReference type="GO" id="GO:0008270">
    <property type="term" value="F:zinc ion binding"/>
    <property type="evidence" value="ECO:0007669"/>
    <property type="project" value="UniProtKB-KW"/>
</dbReference>
<feature type="domain" description="WLM" evidence="7">
    <location>
        <begin position="8"/>
        <end position="276"/>
    </location>
</feature>
<feature type="compositionally biased region" description="Basic and acidic residues" evidence="5">
    <location>
        <begin position="371"/>
        <end position="385"/>
    </location>
</feature>
<feature type="domain" description="RanBP2-type" evidence="6">
    <location>
        <begin position="489"/>
        <end position="518"/>
    </location>
</feature>
<protein>
    <recommendedName>
        <fullName evidence="10">WLM domain-containing protein</fullName>
    </recommendedName>
</protein>
<feature type="compositionally biased region" description="Basic and acidic residues" evidence="5">
    <location>
        <begin position="314"/>
        <end position="323"/>
    </location>
</feature>
<dbReference type="PANTHER" id="PTHR46622">
    <property type="entry name" value="DNA-DEPENDENT METALLOPROTEASE WSS1"/>
    <property type="match status" value="1"/>
</dbReference>
<feature type="compositionally biased region" description="Polar residues" evidence="5">
    <location>
        <begin position="205"/>
        <end position="214"/>
    </location>
</feature>
<evidence type="ECO:0000256" key="4">
    <source>
        <dbReference type="PROSITE-ProRule" id="PRU00322"/>
    </source>
</evidence>
<feature type="compositionally biased region" description="Acidic residues" evidence="5">
    <location>
        <begin position="324"/>
        <end position="336"/>
    </location>
</feature>
<dbReference type="GO" id="GO:0008237">
    <property type="term" value="F:metallopeptidase activity"/>
    <property type="evidence" value="ECO:0007669"/>
    <property type="project" value="TreeGrafter"/>
</dbReference>
<evidence type="ECO:0000256" key="5">
    <source>
        <dbReference type="SAM" id="MobiDB-lite"/>
    </source>
</evidence>
<dbReference type="OrthoDB" id="447842at2759"/>
<dbReference type="Gene3D" id="4.10.1060.10">
    <property type="entry name" value="Zinc finger, RanBP2-type"/>
    <property type="match status" value="1"/>
</dbReference>
<proteinExistence type="predicted"/>
<keyword evidence="2 4" id="KW-0863">Zinc-finger</keyword>
<dbReference type="AlphaFoldDB" id="A0A5C3EDF2"/>
<evidence type="ECO:0000313" key="8">
    <source>
        <dbReference type="EMBL" id="SPO28522.1"/>
    </source>
</evidence>